<keyword evidence="4" id="KW-1185">Reference proteome</keyword>
<dbReference type="GO" id="GO:0005829">
    <property type="term" value="C:cytosol"/>
    <property type="evidence" value="ECO:0007669"/>
    <property type="project" value="TreeGrafter"/>
</dbReference>
<dbReference type="GO" id="GO:0032934">
    <property type="term" value="F:sterol binding"/>
    <property type="evidence" value="ECO:0007669"/>
    <property type="project" value="TreeGrafter"/>
</dbReference>
<accession>A0A803R3U6</accession>
<feature type="region of interest" description="Disordered" evidence="1">
    <location>
        <begin position="84"/>
        <end position="113"/>
    </location>
</feature>
<name>A0A803R3U6_CANSA</name>
<keyword evidence="2" id="KW-0472">Membrane</keyword>
<dbReference type="Gramene" id="novel_model_4769_5bd9a17a">
    <property type="protein sequence ID" value="cds.novel_model_4769_5bd9a17a"/>
    <property type="gene ID" value="novel_gene_2491_5bd9a17a"/>
</dbReference>
<reference evidence="3" key="2">
    <citation type="submission" date="2021-03" db="UniProtKB">
        <authorList>
            <consortium name="EnsemblPlants"/>
        </authorList>
    </citation>
    <scope>IDENTIFICATION</scope>
</reference>
<evidence type="ECO:0000256" key="1">
    <source>
        <dbReference type="SAM" id="MobiDB-lite"/>
    </source>
</evidence>
<evidence type="ECO:0000313" key="4">
    <source>
        <dbReference type="Proteomes" id="UP000596661"/>
    </source>
</evidence>
<evidence type="ECO:0000256" key="2">
    <source>
        <dbReference type="SAM" id="Phobius"/>
    </source>
</evidence>
<dbReference type="GO" id="GO:0016020">
    <property type="term" value="C:membrane"/>
    <property type="evidence" value="ECO:0007669"/>
    <property type="project" value="TreeGrafter"/>
</dbReference>
<protein>
    <submittedName>
        <fullName evidence="3">Uncharacterized protein</fullName>
    </submittedName>
</protein>
<keyword evidence="2" id="KW-1133">Transmembrane helix</keyword>
<dbReference type="PANTHER" id="PTHR10972">
    <property type="entry name" value="OXYSTEROL-BINDING PROTEIN-RELATED"/>
    <property type="match status" value="1"/>
</dbReference>
<feature type="transmembrane region" description="Helical" evidence="2">
    <location>
        <begin position="47"/>
        <end position="67"/>
    </location>
</feature>
<dbReference type="Proteomes" id="UP000596661">
    <property type="component" value="Chromosome 6"/>
</dbReference>
<keyword evidence="2" id="KW-0812">Transmembrane</keyword>
<sequence>MARTSTILYGAPNAFSLPLTLFVGFMDLLKILWGKKLLQYLESGMKACIMLMVTGATICIMSFYFIYPTDSRLRPDQQHLENGEYEKANAEKQRLEKKQRMSRKLQESGWKPK</sequence>
<feature type="compositionally biased region" description="Basic and acidic residues" evidence="1">
    <location>
        <begin position="84"/>
        <end position="99"/>
    </location>
</feature>
<dbReference type="Pfam" id="PF01237">
    <property type="entry name" value="Oxysterol_BP"/>
    <property type="match status" value="1"/>
</dbReference>
<reference evidence="3" key="1">
    <citation type="submission" date="2018-11" db="EMBL/GenBank/DDBJ databases">
        <authorList>
            <person name="Grassa J C."/>
        </authorList>
    </citation>
    <scope>NUCLEOTIDE SEQUENCE [LARGE SCALE GENOMIC DNA]</scope>
</reference>
<dbReference type="InterPro" id="IPR037239">
    <property type="entry name" value="OSBP_sf"/>
</dbReference>
<dbReference type="EnsemblPlants" id="novel_model_4769_5bd9a17a">
    <property type="protein sequence ID" value="cds.novel_model_4769_5bd9a17a"/>
    <property type="gene ID" value="novel_gene_2491_5bd9a17a"/>
</dbReference>
<dbReference type="InterPro" id="IPR000648">
    <property type="entry name" value="Oxysterol-bd"/>
</dbReference>
<dbReference type="AlphaFoldDB" id="A0A803R3U6"/>
<dbReference type="EMBL" id="UZAU01000563">
    <property type="status" value="NOT_ANNOTATED_CDS"/>
    <property type="molecule type" value="Genomic_DNA"/>
</dbReference>
<evidence type="ECO:0000313" key="3">
    <source>
        <dbReference type="EnsemblPlants" id="cds.novel_model_4769_5bd9a17a"/>
    </source>
</evidence>
<dbReference type="SUPFAM" id="SSF144000">
    <property type="entry name" value="Oxysterol-binding protein-like"/>
    <property type="match status" value="1"/>
</dbReference>
<organism evidence="3 4">
    <name type="scientific">Cannabis sativa</name>
    <name type="common">Hemp</name>
    <name type="synonym">Marijuana</name>
    <dbReference type="NCBI Taxonomy" id="3483"/>
    <lineage>
        <taxon>Eukaryota</taxon>
        <taxon>Viridiplantae</taxon>
        <taxon>Streptophyta</taxon>
        <taxon>Embryophyta</taxon>
        <taxon>Tracheophyta</taxon>
        <taxon>Spermatophyta</taxon>
        <taxon>Magnoliopsida</taxon>
        <taxon>eudicotyledons</taxon>
        <taxon>Gunneridae</taxon>
        <taxon>Pentapetalae</taxon>
        <taxon>rosids</taxon>
        <taxon>fabids</taxon>
        <taxon>Rosales</taxon>
        <taxon>Cannabaceae</taxon>
        <taxon>Cannabis</taxon>
    </lineage>
</organism>
<proteinExistence type="predicted"/>
<feature type="transmembrane region" description="Helical" evidence="2">
    <location>
        <begin position="6"/>
        <end position="26"/>
    </location>
</feature>
<dbReference type="PANTHER" id="PTHR10972:SF88">
    <property type="entry name" value="OXYSTEROL-BINDING PROTEIN-RELATED PROTEIN 2B"/>
    <property type="match status" value="1"/>
</dbReference>